<protein>
    <submittedName>
        <fullName evidence="1">Uncharacterized protein</fullName>
    </submittedName>
</protein>
<proteinExistence type="predicted"/>
<evidence type="ECO:0000313" key="1">
    <source>
        <dbReference type="EMBL" id="EEZ70907.1"/>
    </source>
</evidence>
<organism evidence="1 2">
    <name type="scientific">Neisseria cinerea ATCC 14685</name>
    <dbReference type="NCBI Taxonomy" id="546262"/>
    <lineage>
        <taxon>Bacteria</taxon>
        <taxon>Pseudomonadati</taxon>
        <taxon>Pseudomonadota</taxon>
        <taxon>Betaproteobacteria</taxon>
        <taxon>Neisseriales</taxon>
        <taxon>Neisseriaceae</taxon>
        <taxon>Neisseria</taxon>
    </lineage>
</organism>
<gene>
    <name evidence="1" type="ORF">NEICINOT_04943</name>
</gene>
<dbReference type="Proteomes" id="UP000003294">
    <property type="component" value="Unassembled WGS sequence"/>
</dbReference>
<dbReference type="AlphaFoldDB" id="D0W5H9"/>
<dbReference type="EMBL" id="ACDY02000015">
    <property type="protein sequence ID" value="EEZ70907.1"/>
    <property type="molecule type" value="Genomic_DNA"/>
</dbReference>
<evidence type="ECO:0000313" key="2">
    <source>
        <dbReference type="Proteomes" id="UP000003294"/>
    </source>
</evidence>
<name>D0W5H9_NEICI</name>
<accession>D0W5H9</accession>
<sequence length="41" mass="4735">MSFNMLFCLKLFSKSCIISVRFGSVRFGSVRFGCHNCVFHQ</sequence>
<reference evidence="1 2" key="1">
    <citation type="submission" date="2009-10" db="EMBL/GenBank/DDBJ databases">
        <authorList>
            <person name="Weinstock G."/>
            <person name="Sodergren E."/>
            <person name="Clifton S."/>
            <person name="Fulton L."/>
            <person name="Fulton B."/>
            <person name="Courtney L."/>
            <person name="Fronick C."/>
            <person name="Harrison M."/>
            <person name="Strong C."/>
            <person name="Farmer C."/>
            <person name="Delahaunty K."/>
            <person name="Markovic C."/>
            <person name="Hall O."/>
            <person name="Minx P."/>
            <person name="Tomlinson C."/>
            <person name="Mitreva M."/>
            <person name="Nelson J."/>
            <person name="Hou S."/>
            <person name="Wollam A."/>
            <person name="Pepin K.H."/>
            <person name="Johnson M."/>
            <person name="Bhonagiri V."/>
            <person name="Nash W.E."/>
            <person name="Warren W."/>
            <person name="Chinwalla A."/>
            <person name="Mardis E.R."/>
            <person name="Wilson R.K."/>
        </authorList>
    </citation>
    <scope>NUCLEOTIDE SEQUENCE [LARGE SCALE GENOMIC DNA]</scope>
    <source>
        <strain evidence="1 2">ATCC 14685</strain>
    </source>
</reference>
<comment type="caution">
    <text evidence="1">The sequence shown here is derived from an EMBL/GenBank/DDBJ whole genome shotgun (WGS) entry which is preliminary data.</text>
</comment>